<dbReference type="EMBL" id="SMSI01000002">
    <property type="protein sequence ID" value="TDH35735.1"/>
    <property type="molecule type" value="Genomic_DNA"/>
</dbReference>
<feature type="chain" id="PRO_5020292623" evidence="1">
    <location>
        <begin position="35"/>
        <end position="248"/>
    </location>
</feature>
<dbReference type="InterPro" id="IPR009003">
    <property type="entry name" value="Peptidase_S1_PA"/>
</dbReference>
<dbReference type="Pfam" id="PF13365">
    <property type="entry name" value="Trypsin_2"/>
    <property type="match status" value="1"/>
</dbReference>
<comment type="caution">
    <text evidence="2">The sequence shown here is derived from an EMBL/GenBank/DDBJ whole genome shotgun (WGS) entry which is preliminary data.</text>
</comment>
<gene>
    <name evidence="2" type="ORF">E2A64_10395</name>
</gene>
<evidence type="ECO:0000313" key="2">
    <source>
        <dbReference type="EMBL" id="TDH35735.1"/>
    </source>
</evidence>
<feature type="signal peptide" evidence="1">
    <location>
        <begin position="1"/>
        <end position="34"/>
    </location>
</feature>
<keyword evidence="3" id="KW-1185">Reference proteome</keyword>
<proteinExistence type="predicted"/>
<dbReference type="Proteomes" id="UP000295131">
    <property type="component" value="Unassembled WGS sequence"/>
</dbReference>
<dbReference type="GO" id="GO:0006508">
    <property type="term" value="P:proteolysis"/>
    <property type="evidence" value="ECO:0007669"/>
    <property type="project" value="UniProtKB-KW"/>
</dbReference>
<dbReference type="PRINTS" id="PR00834">
    <property type="entry name" value="PROTEASES2C"/>
</dbReference>
<name>A0A4R5PJI5_9HYPH</name>
<keyword evidence="2" id="KW-0645">Protease</keyword>
<sequence>MLQEYQTPQGETGMRRIFIAAFAAIAAFTMPALAASDIQTEILSHTVQINHSCSGTIIWSNRDKKTGDVGTYVLTAKHCVRGESQNESVVDIPVYQKNRVVKRDSYIAEVYHVSSNRDLALLKLLDTQTFFPVTAAVAGDDIDIEMGDPVIAAGYPASIGLTFTRGDFIAVEYNELPTSSADFYRATVNIAGGSSGGGLFRKSADGGKFELIGVTTAMRTDADFMSLYTTAPDIYAFLGVALPESVGR</sequence>
<protein>
    <submittedName>
        <fullName evidence="2">Serine protease</fullName>
    </submittedName>
</protein>
<evidence type="ECO:0000313" key="3">
    <source>
        <dbReference type="Proteomes" id="UP000295131"/>
    </source>
</evidence>
<dbReference type="SUPFAM" id="SSF50494">
    <property type="entry name" value="Trypsin-like serine proteases"/>
    <property type="match status" value="1"/>
</dbReference>
<evidence type="ECO:0000256" key="1">
    <source>
        <dbReference type="SAM" id="SignalP"/>
    </source>
</evidence>
<dbReference type="InterPro" id="IPR001940">
    <property type="entry name" value="Peptidase_S1C"/>
</dbReference>
<dbReference type="AlphaFoldDB" id="A0A4R5PJI5"/>
<dbReference type="Gene3D" id="2.40.10.120">
    <property type="match status" value="1"/>
</dbReference>
<accession>A0A4R5PJI5</accession>
<keyword evidence="1" id="KW-0732">Signal</keyword>
<organism evidence="2 3">
    <name type="scientific">Pseudohoeflea suaedae</name>
    <dbReference type="NCBI Taxonomy" id="877384"/>
    <lineage>
        <taxon>Bacteria</taxon>
        <taxon>Pseudomonadati</taxon>
        <taxon>Pseudomonadota</taxon>
        <taxon>Alphaproteobacteria</taxon>
        <taxon>Hyphomicrobiales</taxon>
        <taxon>Rhizobiaceae</taxon>
        <taxon>Pseudohoeflea</taxon>
    </lineage>
</organism>
<reference evidence="2 3" key="1">
    <citation type="journal article" date="2013" name="Int. J. Syst. Evol. Microbiol.">
        <title>Hoeflea suaedae sp. nov., an endophytic bacterium isolated from the root of the halophyte Suaeda maritima.</title>
        <authorList>
            <person name="Chung E.J."/>
            <person name="Park J.A."/>
            <person name="Pramanik P."/>
            <person name="Bibi F."/>
            <person name="Jeon C.O."/>
            <person name="Chung Y.R."/>
        </authorList>
    </citation>
    <scope>NUCLEOTIDE SEQUENCE [LARGE SCALE GENOMIC DNA]</scope>
    <source>
        <strain evidence="2 3">YC6898</strain>
    </source>
</reference>
<keyword evidence="2" id="KW-0378">Hydrolase</keyword>
<dbReference type="GO" id="GO:0004252">
    <property type="term" value="F:serine-type endopeptidase activity"/>
    <property type="evidence" value="ECO:0007669"/>
    <property type="project" value="InterPro"/>
</dbReference>